<proteinExistence type="predicted"/>
<dbReference type="SUPFAM" id="SSF52058">
    <property type="entry name" value="L domain-like"/>
    <property type="match status" value="1"/>
</dbReference>
<keyword evidence="1" id="KW-0611">Plant defense</keyword>
<dbReference type="InterPro" id="IPR032675">
    <property type="entry name" value="LRR_dom_sf"/>
</dbReference>
<evidence type="ECO:0000256" key="1">
    <source>
        <dbReference type="ARBA" id="ARBA00022821"/>
    </source>
</evidence>
<dbReference type="Gramene" id="mRNA:HanXRQr2_Chr13g0610951">
    <property type="protein sequence ID" value="CDS:HanXRQr2_Chr13g0610951.1"/>
    <property type="gene ID" value="HanXRQr2_Chr13g0610951"/>
</dbReference>
<dbReference type="PANTHER" id="PTHR36766">
    <property type="entry name" value="PLANT BROAD-SPECTRUM MILDEW RESISTANCE PROTEIN RPW8"/>
    <property type="match status" value="1"/>
</dbReference>
<evidence type="ECO:0000313" key="2">
    <source>
        <dbReference type="EMBL" id="KAF5775336.1"/>
    </source>
</evidence>
<protein>
    <submittedName>
        <fullName evidence="2">Leucine-rich repeat domain superfamily</fullName>
    </submittedName>
</protein>
<dbReference type="PANTHER" id="PTHR36766:SF40">
    <property type="entry name" value="DISEASE RESISTANCE PROTEIN RGA3"/>
    <property type="match status" value="1"/>
</dbReference>
<gene>
    <name evidence="2" type="ORF">HanXRQr2_Chr13g0610951</name>
</gene>
<organism evidence="2 3">
    <name type="scientific">Helianthus annuus</name>
    <name type="common">Common sunflower</name>
    <dbReference type="NCBI Taxonomy" id="4232"/>
    <lineage>
        <taxon>Eukaryota</taxon>
        <taxon>Viridiplantae</taxon>
        <taxon>Streptophyta</taxon>
        <taxon>Embryophyta</taxon>
        <taxon>Tracheophyta</taxon>
        <taxon>Spermatophyta</taxon>
        <taxon>Magnoliopsida</taxon>
        <taxon>eudicotyledons</taxon>
        <taxon>Gunneridae</taxon>
        <taxon>Pentapetalae</taxon>
        <taxon>asterids</taxon>
        <taxon>campanulids</taxon>
        <taxon>Asterales</taxon>
        <taxon>Asteraceae</taxon>
        <taxon>Asteroideae</taxon>
        <taxon>Heliantheae alliance</taxon>
        <taxon>Heliantheae</taxon>
        <taxon>Helianthus</taxon>
    </lineage>
</organism>
<dbReference type="GO" id="GO:0006952">
    <property type="term" value="P:defense response"/>
    <property type="evidence" value="ECO:0007669"/>
    <property type="project" value="UniProtKB-KW"/>
</dbReference>
<accession>A0A9K3EKB5</accession>
<reference evidence="2" key="1">
    <citation type="journal article" date="2017" name="Nature">
        <title>The sunflower genome provides insights into oil metabolism, flowering and Asterid evolution.</title>
        <authorList>
            <person name="Badouin H."/>
            <person name="Gouzy J."/>
            <person name="Grassa C.J."/>
            <person name="Murat F."/>
            <person name="Staton S.E."/>
            <person name="Cottret L."/>
            <person name="Lelandais-Briere C."/>
            <person name="Owens G.L."/>
            <person name="Carrere S."/>
            <person name="Mayjonade B."/>
            <person name="Legrand L."/>
            <person name="Gill N."/>
            <person name="Kane N.C."/>
            <person name="Bowers J.E."/>
            <person name="Hubner S."/>
            <person name="Bellec A."/>
            <person name="Berard A."/>
            <person name="Berges H."/>
            <person name="Blanchet N."/>
            <person name="Boniface M.C."/>
            <person name="Brunel D."/>
            <person name="Catrice O."/>
            <person name="Chaidir N."/>
            <person name="Claudel C."/>
            <person name="Donnadieu C."/>
            <person name="Faraut T."/>
            <person name="Fievet G."/>
            <person name="Helmstetter N."/>
            <person name="King M."/>
            <person name="Knapp S.J."/>
            <person name="Lai Z."/>
            <person name="Le Paslier M.C."/>
            <person name="Lippi Y."/>
            <person name="Lorenzon L."/>
            <person name="Mandel J.R."/>
            <person name="Marage G."/>
            <person name="Marchand G."/>
            <person name="Marquand E."/>
            <person name="Bret-Mestries E."/>
            <person name="Morien E."/>
            <person name="Nambeesan S."/>
            <person name="Nguyen T."/>
            <person name="Pegot-Espagnet P."/>
            <person name="Pouilly N."/>
            <person name="Raftis F."/>
            <person name="Sallet E."/>
            <person name="Schiex T."/>
            <person name="Thomas J."/>
            <person name="Vandecasteele C."/>
            <person name="Vares D."/>
            <person name="Vear F."/>
            <person name="Vautrin S."/>
            <person name="Crespi M."/>
            <person name="Mangin B."/>
            <person name="Burke J.M."/>
            <person name="Salse J."/>
            <person name="Munos S."/>
            <person name="Vincourt P."/>
            <person name="Rieseberg L.H."/>
            <person name="Langlade N.B."/>
        </authorList>
    </citation>
    <scope>NUCLEOTIDE SEQUENCE</scope>
    <source>
        <tissue evidence="2">Leaves</tissue>
    </source>
</reference>
<keyword evidence="3" id="KW-1185">Reference proteome</keyword>
<comment type="caution">
    <text evidence="2">The sequence shown here is derived from an EMBL/GenBank/DDBJ whole genome shotgun (WGS) entry which is preliminary data.</text>
</comment>
<dbReference type="Pfam" id="PF13306">
    <property type="entry name" value="LRR_5"/>
    <property type="match status" value="1"/>
</dbReference>
<dbReference type="Proteomes" id="UP000215914">
    <property type="component" value="Unassembled WGS sequence"/>
</dbReference>
<sequence length="245" mass="28220">MPMLEYVWIYNWPNLKSIIELNCWVHLTTLIIDNCENLESFPNNLTSLEKLEIENCPRLEVSFVGENLRSLEELRIINCSSMDSPFLSWVWPPNLRSLEIGKLKKPFSEWGPQTFPTSLVKLKLYGGGSCNQFSHILPSSLTSLDIREFEKLESFSVGLQHLQSLSFFNCPNLKKVCSHPQHLTSLHELYFHECPKMMDLPEMLLPSLLRLRIRGDCPGGGLKERCSKKGSYWPLISHIPCIDIQ</sequence>
<name>A0A9K3EKB5_HELAN</name>
<reference evidence="2" key="2">
    <citation type="submission" date="2020-06" db="EMBL/GenBank/DDBJ databases">
        <title>Helianthus annuus Genome sequencing and assembly Release 2.</title>
        <authorList>
            <person name="Gouzy J."/>
            <person name="Langlade N."/>
            <person name="Munos S."/>
        </authorList>
    </citation>
    <scope>NUCLEOTIDE SEQUENCE</scope>
    <source>
        <tissue evidence="2">Leaves</tissue>
    </source>
</reference>
<evidence type="ECO:0000313" key="3">
    <source>
        <dbReference type="Proteomes" id="UP000215914"/>
    </source>
</evidence>
<dbReference type="Gene3D" id="3.80.10.10">
    <property type="entry name" value="Ribonuclease Inhibitor"/>
    <property type="match status" value="2"/>
</dbReference>
<dbReference type="EMBL" id="MNCJ02000328">
    <property type="protein sequence ID" value="KAF5775336.1"/>
    <property type="molecule type" value="Genomic_DNA"/>
</dbReference>
<dbReference type="AlphaFoldDB" id="A0A9K3EKB5"/>
<dbReference type="InterPro" id="IPR026906">
    <property type="entry name" value="LRR_5"/>
</dbReference>